<protein>
    <recommendedName>
        <fullName evidence="3">C-type lectin domain-containing protein</fullName>
    </recommendedName>
</protein>
<feature type="domain" description="C-type lectin" evidence="3">
    <location>
        <begin position="1338"/>
        <end position="1463"/>
    </location>
</feature>
<feature type="domain" description="C-type lectin" evidence="3">
    <location>
        <begin position="210"/>
        <end position="335"/>
    </location>
</feature>
<dbReference type="PANTHER" id="PTHR22803">
    <property type="entry name" value="MANNOSE, PHOSPHOLIPASE, LECTIN RECEPTOR RELATED"/>
    <property type="match status" value="1"/>
</dbReference>
<evidence type="ECO:0000313" key="4">
    <source>
        <dbReference type="EMBL" id="KAK3796197.1"/>
    </source>
</evidence>
<dbReference type="InterPro" id="IPR050111">
    <property type="entry name" value="C-type_lectin/snaclec_domain"/>
</dbReference>
<evidence type="ECO:0000256" key="2">
    <source>
        <dbReference type="SAM" id="MobiDB-lite"/>
    </source>
</evidence>
<feature type="domain" description="C-type lectin" evidence="3">
    <location>
        <begin position="69"/>
        <end position="194"/>
    </location>
</feature>
<feature type="domain" description="C-type lectin" evidence="3">
    <location>
        <begin position="1056"/>
        <end position="1181"/>
    </location>
</feature>
<keyword evidence="1" id="KW-1015">Disulfide bond</keyword>
<feature type="domain" description="C-type lectin" evidence="3">
    <location>
        <begin position="1197"/>
        <end position="1322"/>
    </location>
</feature>
<gene>
    <name evidence="4" type="ORF">RRG08_004327</name>
</gene>
<dbReference type="CDD" id="cd00037">
    <property type="entry name" value="CLECT"/>
    <property type="match status" value="16"/>
</dbReference>
<feature type="domain" description="C-type lectin" evidence="3">
    <location>
        <begin position="774"/>
        <end position="899"/>
    </location>
</feature>
<evidence type="ECO:0000313" key="5">
    <source>
        <dbReference type="Proteomes" id="UP001283361"/>
    </source>
</evidence>
<feature type="domain" description="C-type lectin" evidence="3">
    <location>
        <begin position="2184"/>
        <end position="2308"/>
    </location>
</feature>
<feature type="domain" description="C-type lectin" evidence="3">
    <location>
        <begin position="1"/>
        <end position="53"/>
    </location>
</feature>
<dbReference type="SUPFAM" id="SSF56436">
    <property type="entry name" value="C-type lectin-like"/>
    <property type="match status" value="17"/>
</dbReference>
<feature type="domain" description="C-type lectin" evidence="3">
    <location>
        <begin position="1479"/>
        <end position="1604"/>
    </location>
</feature>
<dbReference type="EMBL" id="JAWDGP010000906">
    <property type="protein sequence ID" value="KAK3796197.1"/>
    <property type="molecule type" value="Genomic_DNA"/>
</dbReference>
<dbReference type="Pfam" id="PF00059">
    <property type="entry name" value="Lectin_C"/>
    <property type="match status" value="16"/>
</dbReference>
<dbReference type="InterPro" id="IPR016186">
    <property type="entry name" value="C-type_lectin-like/link_sf"/>
</dbReference>
<reference evidence="4" key="1">
    <citation type="journal article" date="2023" name="G3 (Bethesda)">
        <title>A reference genome for the long-term kleptoplast-retaining sea slug Elysia crispata morphotype clarki.</title>
        <authorList>
            <person name="Eastman K.E."/>
            <person name="Pendleton A.L."/>
            <person name="Shaikh M.A."/>
            <person name="Suttiyut T."/>
            <person name="Ogas R."/>
            <person name="Tomko P."/>
            <person name="Gavelis G."/>
            <person name="Widhalm J.R."/>
            <person name="Wisecaver J.H."/>
        </authorList>
    </citation>
    <scope>NUCLEOTIDE SEQUENCE</scope>
    <source>
        <strain evidence="4">ECLA1</strain>
    </source>
</reference>
<comment type="caution">
    <text evidence="4">The sequence shown here is derived from an EMBL/GenBank/DDBJ whole genome shotgun (WGS) entry which is preliminary data.</text>
</comment>
<organism evidence="4 5">
    <name type="scientific">Elysia crispata</name>
    <name type="common">lettuce slug</name>
    <dbReference type="NCBI Taxonomy" id="231223"/>
    <lineage>
        <taxon>Eukaryota</taxon>
        <taxon>Metazoa</taxon>
        <taxon>Spiralia</taxon>
        <taxon>Lophotrochozoa</taxon>
        <taxon>Mollusca</taxon>
        <taxon>Gastropoda</taxon>
        <taxon>Heterobranchia</taxon>
        <taxon>Euthyneura</taxon>
        <taxon>Panpulmonata</taxon>
        <taxon>Sacoglossa</taxon>
        <taxon>Placobranchoidea</taxon>
        <taxon>Plakobranchidae</taxon>
        <taxon>Elysia</taxon>
    </lineage>
</organism>
<feature type="domain" description="C-type lectin" evidence="3">
    <location>
        <begin position="633"/>
        <end position="758"/>
    </location>
</feature>
<evidence type="ECO:0000256" key="1">
    <source>
        <dbReference type="ARBA" id="ARBA00023157"/>
    </source>
</evidence>
<sequence length="2308" mass="257309">MAKYTNWDSGQPNNLDSQKHSNGQDCVEIGNSLVTPKKWNDMDCDTPSKFICEKSAKATCPTGWIESTQSGTCIKLYEDKKSWTDARAACQAAGGDLVKILDDSMNDFIWGQMSAANVQAYWIGLHDRNGEGIFEWLDEKNMAKYTNWDSGQPNNLDSQKHSNGQDCVEIGNSLVTPKKWNDMDCDTPSKFICEKSAKATCPTGWIESTQSGTCIKLYEDKKSWTDARAACQAAGGDLVKILDDSMNDFIWGQMSAANVQAYWIGLHDRNGEGIFEWLDEKNMAKYTNWDSGQPNNLDSQKHSNGQDCVEIGNSLVTPKKWNDMDCDTPSKFICEKSAKATCPTGWIESTQSGTCIKLYEDKKSWTDARAACQAAGGDLVKILDDSMNDFIWGQMSAANVQAYWIGLHDRNGEGIFEWLDEKNMAKYTNWDSGQPNNLDSQKHSNGQDCVEIGNSLVTPKKWNDMDCDTPSKFICEKSAKATCPTGWIESTQSGTCIKLYEDKKSWTDARAACQAAGGDLVKILDDSMNDFIWGQMSAANVQAYWIGLHDRNGEGIFEWLDEKNMAKYTNWDSGQPNNLDSQKHSNGQDCVEIGNSLITPKKWNDMDCDTPSKFICEKSAKATCPTGWIESTQSGTCIKLYEDKKSWTDARAACQAAGGDLVKILDDSMNDFIWGQMSAANVQAYWIGLHDRNGEGIFEWLDEKNMAKYTNWDSGQPNNLDSQKHSNGQDCVEIGNSLVTPKKWNDMDCDTPSKFICEKSAKATCPTGWIESTQSGTCIKLYEDKKSWTDARAACQAAGGDLVKILDDSMNDFIWGQMSAANVQAYWIGLHDRNGEGIFEWLDEKNMAKYTNWDSGQPNNLDSQKHSNGQDCVEIGNSLVTPKKWNDMDCDTPSKFICEKSAKATCPTGWIESTQSGTCIKLYEDKKSWTDARAACQAAGGDLVKILDDSMNDFIWGQMSAANVQAYWIGLHDRNGEGIFEWLDEKNMAKYTNWDSGQPNNLDSQKHSNGQDCVEIGNSLVTPKKWNDMDCDTPSKFICEKSAKATCPTGWIESTQSGTCIKLYEDKKSWTDARAACQAAGGDLVKILDDSMNDFIWGQMSAANVQAYWIGLHDRNGEGIFEWLDEKNMAKYTNWDSGQPNNLDSQKHSNGQDCVEIGNSFITPKKWNDMDCDTPSKFICEKSAKATCPTGWIESTQSGTCIKLYEDKKSWTDARAACQAAGGDLVKILDDSMNDFIWGQMSAANVQAYWIGLHDRNGEGIFEWLDEKNMAKYTNWDSGQPNNLDSQKHSNGQDCVEIGNSLVTPKKWNDMDCDTPSKFICEKSAKATCPTGWIESTQSGTCIKLYEDKKSWTDARAACQAAGGDLVKILDDSMNDFIWGQMSAANVQAYWIGLHDRNGEGIFEWLDEKNMAKYTNWDSGQPNNLDSQKHSNGQDCVEIGNSLVTPKKWNDMDCDTPSKFICEKSAKATCPTGWIESTQSGTCIKLYEDKKSWTDARAACQAAGGDLVKILDDSMNDFIWGQMSAANVQAYWIGLHDRNGEGIFEWLDEKNMAKYTNWDSGQPNNLDSQKHSNGQDCVEIGNSLVTPKKWNDMDCDTPSKFICEKSAKATCPTGWIESTQSGTCIKLYEDKKSWTDARAACQAAGGDLVKILDDSMNDFIWGQMSAANVQAYWIGLHDRNGEGIFEWLDEKNMAKYTNWDSGQPNNLDSQKHSNGQDCVEIGNSLVTPKKWNDMDCDTPSKFICEKSAKATCPTGWIESTQSGTCIKLYEDKKSWTDARAACQAAGGDLVKILDDSMNDFIWGQMSAANVQAYWIGLHDRNGEGIFEWLDEKNMAKYTNWDSGQPNNLDSQKHSNGQDCVEIGNSLVTPKKWNDMDCDTPSKFICEKSAKATCPTGWIESTQSGTCIKLYEDKKSWTDARAACQAAGGDLVKILDDSMNDFIWGQMSAANVQAYWIGLHDRNGEGIFEWLDEKNMAKYTNWDSGQPNNLDSQKHSNGQDCVEIGNSLVTPKKWNDMDCDTPSKFICEKSAKATCPTGWIESTQSGTCIKLYEDKKSWTDARAACQAAGGDLVKILDDSMNDFIWGQMSAANVQAYWIGLHDRNGEGIFEWLDEKNMAKYTNWDSGQPNNLDSQKHSNGQDCVEIGNSLVTPKKWNDMDCDTPSKFICEKSAKATCPTGWIESTQSGTCIKLYEDKKSWTDARAACQAAGGDLVKILDDSMNDFIWGQVAADSGQAYWMGLHDRNGEGKFEWLDEKNVAKYTNWDSGQPNNLDSQKHSNGQDCVEIGNSLVTLKKWNDMDCDTPSKFIL</sequence>
<feature type="domain" description="C-type lectin" evidence="3">
    <location>
        <begin position="1761"/>
        <end position="1886"/>
    </location>
</feature>
<dbReference type="PROSITE" id="PS50041">
    <property type="entry name" value="C_TYPE_LECTIN_2"/>
    <property type="match status" value="17"/>
</dbReference>
<feature type="domain" description="C-type lectin" evidence="3">
    <location>
        <begin position="492"/>
        <end position="617"/>
    </location>
</feature>
<accession>A0AAE1B0F5</accession>
<feature type="domain" description="C-type lectin" evidence="3">
    <location>
        <begin position="1902"/>
        <end position="2027"/>
    </location>
</feature>
<dbReference type="InterPro" id="IPR016187">
    <property type="entry name" value="CTDL_fold"/>
</dbReference>
<feature type="domain" description="C-type lectin" evidence="3">
    <location>
        <begin position="1620"/>
        <end position="1745"/>
    </location>
</feature>
<dbReference type="Proteomes" id="UP001283361">
    <property type="component" value="Unassembled WGS sequence"/>
</dbReference>
<evidence type="ECO:0000259" key="3">
    <source>
        <dbReference type="PROSITE" id="PS50041"/>
    </source>
</evidence>
<feature type="domain" description="C-type lectin" evidence="3">
    <location>
        <begin position="351"/>
        <end position="476"/>
    </location>
</feature>
<name>A0AAE1B0F5_9GAST</name>
<dbReference type="InterPro" id="IPR018378">
    <property type="entry name" value="C-type_lectin_CS"/>
</dbReference>
<dbReference type="Gene3D" id="3.10.100.10">
    <property type="entry name" value="Mannose-Binding Protein A, subunit A"/>
    <property type="match status" value="17"/>
</dbReference>
<dbReference type="SMART" id="SM00034">
    <property type="entry name" value="CLECT"/>
    <property type="match status" value="16"/>
</dbReference>
<dbReference type="InterPro" id="IPR001304">
    <property type="entry name" value="C-type_lectin-like"/>
</dbReference>
<dbReference type="PROSITE" id="PS00615">
    <property type="entry name" value="C_TYPE_LECTIN_1"/>
    <property type="match status" value="14"/>
</dbReference>
<keyword evidence="5" id="KW-1185">Reference proteome</keyword>
<feature type="region of interest" description="Disordered" evidence="2">
    <location>
        <begin position="1"/>
        <end position="22"/>
    </location>
</feature>
<proteinExistence type="predicted"/>
<feature type="domain" description="C-type lectin" evidence="3">
    <location>
        <begin position="2043"/>
        <end position="2168"/>
    </location>
</feature>
<feature type="domain" description="C-type lectin" evidence="3">
    <location>
        <begin position="915"/>
        <end position="1040"/>
    </location>
</feature>